<dbReference type="OrthoDB" id="409898at2759"/>
<dbReference type="Proteomes" id="UP000050761">
    <property type="component" value="Unassembled WGS sequence"/>
</dbReference>
<keyword evidence="2" id="KW-1185">Reference proteome</keyword>
<gene>
    <name evidence="1" type="ORF">HPBE_LOCUS4361</name>
</gene>
<name>A0A3P8ALP5_HELPZ</name>
<evidence type="ECO:0000313" key="1">
    <source>
        <dbReference type="EMBL" id="VDO60982.1"/>
    </source>
</evidence>
<sequence>MRLCFRRTCETCVVYCQSFDSMRVECREIEEEKIEADRDNGQCGQHIEAAERDTLQTALEAALGDLGRSSSHGKRLFAPGFEKGEPDFCPTETRWFCCKSRDIGRGFKAVLCGSPRTTSGVGMIVSERFRDAIASVERFDNRLMKIVVAVEERRCHFFSANAPQTGCAEQTKDEFWSLLDEKTAEVLL</sequence>
<protein>
    <submittedName>
        <fullName evidence="1 3">Uncharacterized protein</fullName>
    </submittedName>
</protein>
<proteinExistence type="predicted"/>
<evidence type="ECO:0000313" key="2">
    <source>
        <dbReference type="Proteomes" id="UP000050761"/>
    </source>
</evidence>
<dbReference type="WBParaSite" id="HPBE_0000436001-mRNA-1">
    <property type="protein sequence ID" value="HPBE_0000436001-mRNA-1"/>
    <property type="gene ID" value="HPBE_0000436001"/>
</dbReference>
<evidence type="ECO:0000313" key="3">
    <source>
        <dbReference type="WBParaSite" id="HPBE_0000436001-mRNA-1"/>
    </source>
</evidence>
<dbReference type="EMBL" id="UZAH01025305">
    <property type="protein sequence ID" value="VDO60982.1"/>
    <property type="molecule type" value="Genomic_DNA"/>
</dbReference>
<reference evidence="1 2" key="1">
    <citation type="submission" date="2018-11" db="EMBL/GenBank/DDBJ databases">
        <authorList>
            <consortium name="Pathogen Informatics"/>
        </authorList>
    </citation>
    <scope>NUCLEOTIDE SEQUENCE [LARGE SCALE GENOMIC DNA]</scope>
</reference>
<organism evidence="1">
    <name type="scientific">Heligmosomoides polygyrus</name>
    <name type="common">Parasitic roundworm</name>
    <dbReference type="NCBI Taxonomy" id="6339"/>
    <lineage>
        <taxon>Eukaryota</taxon>
        <taxon>Metazoa</taxon>
        <taxon>Ecdysozoa</taxon>
        <taxon>Nematoda</taxon>
        <taxon>Chromadorea</taxon>
        <taxon>Rhabditida</taxon>
        <taxon>Rhabditina</taxon>
        <taxon>Rhabditomorpha</taxon>
        <taxon>Strongyloidea</taxon>
        <taxon>Heligmosomidae</taxon>
        <taxon>Heligmosomoides</taxon>
    </lineage>
</organism>
<reference evidence="3" key="2">
    <citation type="submission" date="2019-09" db="UniProtKB">
        <authorList>
            <consortium name="WormBaseParasite"/>
        </authorList>
    </citation>
    <scope>IDENTIFICATION</scope>
</reference>
<dbReference type="AlphaFoldDB" id="A0A3P8ALP5"/>
<accession>A0A3P8ALP5</accession>